<dbReference type="Gene3D" id="3.20.20.140">
    <property type="entry name" value="Metal-dependent hydrolases"/>
    <property type="match status" value="1"/>
</dbReference>
<comment type="caution">
    <text evidence="1">The sequence shown here is derived from an EMBL/GenBank/DDBJ whole genome shotgun (WGS) entry which is preliminary data.</text>
</comment>
<dbReference type="AlphaFoldDB" id="A0A1Y3TZU9"/>
<dbReference type="InterPro" id="IPR016195">
    <property type="entry name" value="Pol/histidinol_Pase-like"/>
</dbReference>
<dbReference type="Proteomes" id="UP000196560">
    <property type="component" value="Unassembled WGS sequence"/>
</dbReference>
<evidence type="ECO:0008006" key="3">
    <source>
        <dbReference type="Google" id="ProtNLM"/>
    </source>
</evidence>
<sequence>MNIDFHTHGKLAKYLAFSPAYTDWLFGEAASAGLDAICLTEHFNTLGFDQVYADIAARFPREGDAFNVNGLLVFPGMEVDVAESGHTLVLGTMEEILDFNRALEPHKAKGSFLPLAELAEEVRRRGLFFGAAHPFRVPGHIPEQPREALAAFQFVDLNGKDLAHDFEGTIAKTYAFAQELGVPVVSGSDTHQAFQYGCAVTVMGERVTTVAGLRAQVLSGNYRISYASDLAFKVKTAGMLKRALKEIDRLGGDYVQTLIAGAE</sequence>
<dbReference type="STRING" id="1118060.GCA_000311845_00549"/>
<protein>
    <recommendedName>
        <fullName evidence="3">PHP domain-containing protein</fullName>
    </recommendedName>
</protein>
<name>A0A1Y3TZU9_9ACTN</name>
<accession>A0A1Y3TZU9</accession>
<reference evidence="2" key="1">
    <citation type="submission" date="2017-04" db="EMBL/GenBank/DDBJ databases">
        <title>Function of individual gut microbiota members based on whole genome sequencing of pure cultures obtained from chicken caecum.</title>
        <authorList>
            <person name="Medvecky M."/>
            <person name="Cejkova D."/>
            <person name="Polansky O."/>
            <person name="Karasova D."/>
            <person name="Kubasova T."/>
            <person name="Cizek A."/>
            <person name="Rychlik I."/>
        </authorList>
    </citation>
    <scope>NUCLEOTIDE SEQUENCE [LARGE SCALE GENOMIC DNA]</scope>
    <source>
        <strain evidence="2">An70</strain>
    </source>
</reference>
<keyword evidence="2" id="KW-1185">Reference proteome</keyword>
<evidence type="ECO:0000313" key="2">
    <source>
        <dbReference type="Proteomes" id="UP000196560"/>
    </source>
</evidence>
<organism evidence="1 2">
    <name type="scientific">Enorma massiliensis</name>
    <dbReference type="NCBI Taxonomy" id="1472761"/>
    <lineage>
        <taxon>Bacteria</taxon>
        <taxon>Bacillati</taxon>
        <taxon>Actinomycetota</taxon>
        <taxon>Coriobacteriia</taxon>
        <taxon>Coriobacteriales</taxon>
        <taxon>Coriobacteriaceae</taxon>
        <taxon>Enorma</taxon>
    </lineage>
</organism>
<gene>
    <name evidence="1" type="ORF">B5G21_08015</name>
</gene>
<dbReference type="eggNOG" id="COG0613">
    <property type="taxonomic scope" value="Bacteria"/>
</dbReference>
<dbReference type="SUPFAM" id="SSF89550">
    <property type="entry name" value="PHP domain-like"/>
    <property type="match status" value="1"/>
</dbReference>
<dbReference type="EMBL" id="NFHO01000009">
    <property type="protein sequence ID" value="OUN42076.1"/>
    <property type="molecule type" value="Genomic_DNA"/>
</dbReference>
<proteinExistence type="predicted"/>
<dbReference type="Pfam" id="PF13263">
    <property type="entry name" value="PHP_C"/>
    <property type="match status" value="1"/>
</dbReference>
<evidence type="ECO:0000313" key="1">
    <source>
        <dbReference type="EMBL" id="OUN42076.1"/>
    </source>
</evidence>
<dbReference type="RefSeq" id="WP_087186749.1">
    <property type="nucleotide sequence ID" value="NZ_CALUIC010000013.1"/>
</dbReference>